<feature type="region of interest" description="Disordered" evidence="1">
    <location>
        <begin position="202"/>
        <end position="310"/>
    </location>
</feature>
<keyword evidence="2" id="KW-0812">Transmembrane</keyword>
<protein>
    <submittedName>
        <fullName evidence="3">Uncharacterized protein</fullName>
    </submittedName>
</protein>
<accession>A0AAD5VVF3</accession>
<keyword evidence="4" id="KW-1185">Reference proteome</keyword>
<proteinExistence type="predicted"/>
<evidence type="ECO:0000313" key="3">
    <source>
        <dbReference type="EMBL" id="KAJ3570681.1"/>
    </source>
</evidence>
<reference evidence="3" key="1">
    <citation type="submission" date="2022-07" db="EMBL/GenBank/DDBJ databases">
        <title>Genome Sequence of Leucocoprinus birnbaumii.</title>
        <authorList>
            <person name="Buettner E."/>
        </authorList>
    </citation>
    <scope>NUCLEOTIDE SEQUENCE</scope>
    <source>
        <strain evidence="3">VT141</strain>
    </source>
</reference>
<sequence length="388" mass="41908">MLALTRFFDSDALCTASPYTYMANLPHEYVLLNILLIVHILSSPSDNLGAPNRLVTTSNLGRKSLLKDRRNIKQFPLLGWYRTRSYLSSSSTVSSSYVMGGNVHYRCSDSGVNDAGVDATSSGVISAVVPSGPTSDSSPSDTLQTAQAISNTPSSPSADNRTTGSQNRSTKVIIPVCVVVGVIIVISGVLTCWWWSRCRRKPAEGGRSTKTKGVQPFSIEESGVSEDSRPQGNLVEPVGEDVLTPPAPRFMTNSNTPSRPSSPASAMTQSPREKTRLLARNNRSNTPIAGEDSTEAAQTPERNEATTGVPRLEHQMRLLMQKFEALETAIGSIAPGSAPGTGQDLVDVTPESEDRPPDYVSQLDLRNALEQRRISEESGEESRSQGRR</sequence>
<dbReference type="Proteomes" id="UP001213000">
    <property type="component" value="Unassembled WGS sequence"/>
</dbReference>
<dbReference type="EMBL" id="JANIEX010000224">
    <property type="protein sequence ID" value="KAJ3570681.1"/>
    <property type="molecule type" value="Genomic_DNA"/>
</dbReference>
<feature type="region of interest" description="Disordered" evidence="1">
    <location>
        <begin position="369"/>
        <end position="388"/>
    </location>
</feature>
<keyword evidence="2" id="KW-0472">Membrane</keyword>
<evidence type="ECO:0000313" key="4">
    <source>
        <dbReference type="Proteomes" id="UP001213000"/>
    </source>
</evidence>
<gene>
    <name evidence="3" type="ORF">NP233_g4238</name>
</gene>
<feature type="compositionally biased region" description="Low complexity" evidence="1">
    <location>
        <begin position="251"/>
        <end position="268"/>
    </location>
</feature>
<organism evidence="3 4">
    <name type="scientific">Leucocoprinus birnbaumii</name>
    <dbReference type="NCBI Taxonomy" id="56174"/>
    <lineage>
        <taxon>Eukaryota</taxon>
        <taxon>Fungi</taxon>
        <taxon>Dikarya</taxon>
        <taxon>Basidiomycota</taxon>
        <taxon>Agaricomycotina</taxon>
        <taxon>Agaricomycetes</taxon>
        <taxon>Agaricomycetidae</taxon>
        <taxon>Agaricales</taxon>
        <taxon>Agaricineae</taxon>
        <taxon>Agaricaceae</taxon>
        <taxon>Leucocoprinus</taxon>
    </lineage>
</organism>
<keyword evidence="2" id="KW-1133">Transmembrane helix</keyword>
<feature type="compositionally biased region" description="Low complexity" evidence="1">
    <location>
        <begin position="130"/>
        <end position="142"/>
    </location>
</feature>
<dbReference type="AlphaFoldDB" id="A0AAD5VVF3"/>
<evidence type="ECO:0000256" key="2">
    <source>
        <dbReference type="SAM" id="Phobius"/>
    </source>
</evidence>
<name>A0AAD5VVF3_9AGAR</name>
<feature type="transmembrane region" description="Helical" evidence="2">
    <location>
        <begin position="172"/>
        <end position="195"/>
    </location>
</feature>
<feature type="compositionally biased region" description="Polar residues" evidence="1">
    <location>
        <begin position="143"/>
        <end position="167"/>
    </location>
</feature>
<comment type="caution">
    <text evidence="3">The sequence shown here is derived from an EMBL/GenBank/DDBJ whole genome shotgun (WGS) entry which is preliminary data.</text>
</comment>
<evidence type="ECO:0000256" key="1">
    <source>
        <dbReference type="SAM" id="MobiDB-lite"/>
    </source>
</evidence>
<feature type="region of interest" description="Disordered" evidence="1">
    <location>
        <begin position="128"/>
        <end position="167"/>
    </location>
</feature>
<feature type="region of interest" description="Disordered" evidence="1">
    <location>
        <begin position="332"/>
        <end position="362"/>
    </location>
</feature>